<reference evidence="6" key="2">
    <citation type="submission" date="2011-02" db="EMBL/GenBank/DDBJ databases">
        <title>The complete genome of Desulfurobacterium thermolithotrophum DSM 11699.</title>
        <authorList>
            <consortium name="US DOE Joint Genome Institute (JGI-PGF)"/>
            <person name="Lucas S."/>
            <person name="Copeland A."/>
            <person name="Lapidus A."/>
            <person name="Bruce D."/>
            <person name="Goodwin L."/>
            <person name="Pitluck S."/>
            <person name="Kyrpides N."/>
            <person name="Mavromatis K."/>
            <person name="Pagani I."/>
            <person name="Ivanova N."/>
            <person name="Mikhailova N."/>
            <person name="Daligault H."/>
            <person name="Detter J.C."/>
            <person name="Tapia R."/>
            <person name="Han C."/>
            <person name="Land M."/>
            <person name="Hauser L."/>
            <person name="Markowitz V."/>
            <person name="Cheng J.-F."/>
            <person name="Hugenholtz P."/>
            <person name="Woyke T."/>
            <person name="Wu D."/>
            <person name="Spring S."/>
            <person name="Brambilla E."/>
            <person name="Klenk H.-P."/>
            <person name="Eisen J.A."/>
        </authorList>
    </citation>
    <scope>NUCLEOTIDE SEQUENCE [LARGE SCALE GENOMIC DNA]</scope>
    <source>
        <strain evidence="6">DSM 11699 / BSA</strain>
    </source>
</reference>
<proteinExistence type="predicted"/>
<feature type="region of interest" description="Disordered" evidence="3">
    <location>
        <begin position="182"/>
        <end position="215"/>
    </location>
</feature>
<dbReference type="eggNOG" id="COG0745">
    <property type="taxonomic scope" value="Bacteria"/>
</dbReference>
<feature type="compositionally biased region" description="Basic and acidic residues" evidence="3">
    <location>
        <begin position="184"/>
        <end position="205"/>
    </location>
</feature>
<dbReference type="HOGENOM" id="CLU_1165361_0_0_0"/>
<dbReference type="STRING" id="868864.Dester_0564"/>
<feature type="modified residue" description="4-aspartylphosphate" evidence="2">
    <location>
        <position position="51"/>
    </location>
</feature>
<keyword evidence="6" id="KW-1185">Reference proteome</keyword>
<reference evidence="5 6" key="1">
    <citation type="journal article" date="2011" name="Stand. Genomic Sci.">
        <title>Complete genome sequence of the thermophilic sulfur-reducer Desulfurobacterium thermolithotrophum type strain (BSA(T)) from a deep-sea hydrothermal vent.</title>
        <authorList>
            <person name="Goker M."/>
            <person name="Daligault H."/>
            <person name="Mwirichia R."/>
            <person name="Lapidus A."/>
            <person name="Lucas S."/>
            <person name="Deshpande S."/>
            <person name="Pagani I."/>
            <person name="Tapia R."/>
            <person name="Cheng J.F."/>
            <person name="Goodwin L."/>
            <person name="Pitluck S."/>
            <person name="Liolios K."/>
            <person name="Ivanova N."/>
            <person name="Mavromatis K."/>
            <person name="Mikhailova N."/>
            <person name="Pati A."/>
            <person name="Chen A."/>
            <person name="Palaniappan K."/>
            <person name="Han C."/>
            <person name="Land M."/>
            <person name="Hauser L."/>
            <person name="Pan C."/>
            <person name="Brambilla E.M."/>
            <person name="Rohde M."/>
            <person name="Spring S."/>
            <person name="Sikorski J."/>
            <person name="Wirth R."/>
            <person name="Detter J.C."/>
            <person name="Woyke T."/>
            <person name="Bristow J."/>
            <person name="Eisen J.A."/>
            <person name="Markowitz V."/>
            <person name="Hugenholtz P."/>
            <person name="Kyrpides N.C."/>
            <person name="Klenk H.P."/>
        </authorList>
    </citation>
    <scope>NUCLEOTIDE SEQUENCE [LARGE SCALE GENOMIC DNA]</scope>
    <source>
        <strain evidence="6">DSM 11699 / BSA</strain>
    </source>
</reference>
<evidence type="ECO:0000259" key="4">
    <source>
        <dbReference type="PROSITE" id="PS50110"/>
    </source>
</evidence>
<organism evidence="5 6">
    <name type="scientific">Desulfurobacterium thermolithotrophum (strain DSM 11699 / BSA)</name>
    <dbReference type="NCBI Taxonomy" id="868864"/>
    <lineage>
        <taxon>Bacteria</taxon>
        <taxon>Pseudomonadati</taxon>
        <taxon>Aquificota</taxon>
        <taxon>Aquificia</taxon>
        <taxon>Desulfurobacteriales</taxon>
        <taxon>Desulfurobacteriaceae</taxon>
        <taxon>Desulfurobacterium</taxon>
    </lineage>
</organism>
<dbReference type="RefSeq" id="WP_013638173.1">
    <property type="nucleotide sequence ID" value="NC_015185.1"/>
</dbReference>
<gene>
    <name evidence="5" type="ordered locus">Dester_0564</name>
</gene>
<dbReference type="KEGG" id="dte:Dester_0564"/>
<dbReference type="InterPro" id="IPR001789">
    <property type="entry name" value="Sig_transdc_resp-reg_receiver"/>
</dbReference>
<keyword evidence="1 2" id="KW-0597">Phosphoprotein</keyword>
<evidence type="ECO:0000256" key="1">
    <source>
        <dbReference type="ARBA" id="ARBA00022553"/>
    </source>
</evidence>
<dbReference type="PANTHER" id="PTHR44591">
    <property type="entry name" value="STRESS RESPONSE REGULATOR PROTEIN 1"/>
    <property type="match status" value="1"/>
</dbReference>
<dbReference type="PROSITE" id="PS50110">
    <property type="entry name" value="RESPONSE_REGULATORY"/>
    <property type="match status" value="1"/>
</dbReference>
<dbReference type="SUPFAM" id="SSF52172">
    <property type="entry name" value="CheY-like"/>
    <property type="match status" value="1"/>
</dbReference>
<evidence type="ECO:0000256" key="3">
    <source>
        <dbReference type="SAM" id="MobiDB-lite"/>
    </source>
</evidence>
<sequence>MKILYADDKKTWHILLEKVLKERGITVIHAYTLKEVLNKISQEKPDVIILDMTLQNGTALDVLSDAVKFGFPVLVIGYEQDGLNEEKLKSSGATEVLKKPFTVEELLSVLSEIKKKLPEFRKEEELEIVLPGEIIKASKLPLIEKEKEEEEEEEEEEIQIIPTDEMEVVPSVSEEIIELENEEDKISKHTQTEISKEEPLKEDVSASKSPNMDIDSERLKEILRPEIEKAIREIIWEVVPELAEKIIREEIEKLVRSRLV</sequence>
<name>F0S2Z3_DESTD</name>
<dbReference type="Pfam" id="PF00072">
    <property type="entry name" value="Response_reg"/>
    <property type="match status" value="1"/>
</dbReference>
<dbReference type="Gene3D" id="3.40.50.2300">
    <property type="match status" value="1"/>
</dbReference>
<dbReference type="Proteomes" id="UP000007102">
    <property type="component" value="Chromosome"/>
</dbReference>
<evidence type="ECO:0000256" key="2">
    <source>
        <dbReference type="PROSITE-ProRule" id="PRU00169"/>
    </source>
</evidence>
<dbReference type="InParanoid" id="F0S2Z3"/>
<feature type="domain" description="Response regulatory" evidence="4">
    <location>
        <begin position="2"/>
        <end position="114"/>
    </location>
</feature>
<evidence type="ECO:0000313" key="6">
    <source>
        <dbReference type="Proteomes" id="UP000007102"/>
    </source>
</evidence>
<dbReference type="SMART" id="SM00448">
    <property type="entry name" value="REC"/>
    <property type="match status" value="1"/>
</dbReference>
<dbReference type="InterPro" id="IPR011006">
    <property type="entry name" value="CheY-like_superfamily"/>
</dbReference>
<dbReference type="InterPro" id="IPR050595">
    <property type="entry name" value="Bact_response_regulator"/>
</dbReference>
<dbReference type="GO" id="GO:0000160">
    <property type="term" value="P:phosphorelay signal transduction system"/>
    <property type="evidence" value="ECO:0007669"/>
    <property type="project" value="InterPro"/>
</dbReference>
<dbReference type="OrthoDB" id="13908at2"/>
<evidence type="ECO:0000313" key="5">
    <source>
        <dbReference type="EMBL" id="ADY73215.1"/>
    </source>
</evidence>
<dbReference type="AlphaFoldDB" id="F0S2Z3"/>
<dbReference type="EMBL" id="CP002543">
    <property type="protein sequence ID" value="ADY73215.1"/>
    <property type="molecule type" value="Genomic_DNA"/>
</dbReference>
<protein>
    <submittedName>
        <fullName evidence="5">Response regulator receiver</fullName>
    </submittedName>
</protein>
<accession>F0S2Z3</accession>
<dbReference type="PANTHER" id="PTHR44591:SF24">
    <property type="entry name" value="PROTEIN-GLUTAMATE METHYLESTERASE_PROTEIN-GLUTAMINE GLUTAMINASE 1"/>
    <property type="match status" value="1"/>
</dbReference>